<keyword evidence="3" id="KW-1185">Reference proteome</keyword>
<name>A0A8J3QIK2_9ACTN</name>
<accession>A0A8J3QIK2</accession>
<dbReference type="PANTHER" id="PTHR34821">
    <property type="entry name" value="INNER MEMBRANE PROTEIN YDCZ"/>
    <property type="match status" value="1"/>
</dbReference>
<comment type="caution">
    <text evidence="2">The sequence shown here is derived from an EMBL/GenBank/DDBJ whole genome shotgun (WGS) entry which is preliminary data.</text>
</comment>
<feature type="transmembrane region" description="Helical" evidence="1">
    <location>
        <begin position="156"/>
        <end position="174"/>
    </location>
</feature>
<organism evidence="2 3">
    <name type="scientific">Rhizocola hellebori</name>
    <dbReference type="NCBI Taxonomy" id="1392758"/>
    <lineage>
        <taxon>Bacteria</taxon>
        <taxon>Bacillati</taxon>
        <taxon>Actinomycetota</taxon>
        <taxon>Actinomycetes</taxon>
        <taxon>Micromonosporales</taxon>
        <taxon>Micromonosporaceae</taxon>
        <taxon>Rhizocola</taxon>
    </lineage>
</organism>
<keyword evidence="1" id="KW-0812">Transmembrane</keyword>
<reference evidence="2" key="1">
    <citation type="submission" date="2021-01" db="EMBL/GenBank/DDBJ databases">
        <title>Whole genome shotgun sequence of Rhizocola hellebori NBRC 109834.</title>
        <authorList>
            <person name="Komaki H."/>
            <person name="Tamura T."/>
        </authorList>
    </citation>
    <scope>NUCLEOTIDE SEQUENCE</scope>
    <source>
        <strain evidence="2">NBRC 109834</strain>
    </source>
</reference>
<evidence type="ECO:0000313" key="2">
    <source>
        <dbReference type="EMBL" id="GIH11759.1"/>
    </source>
</evidence>
<keyword evidence="1" id="KW-1133">Transmembrane helix</keyword>
<evidence type="ECO:0000313" key="3">
    <source>
        <dbReference type="Proteomes" id="UP000612899"/>
    </source>
</evidence>
<feature type="transmembrane region" description="Helical" evidence="1">
    <location>
        <begin position="129"/>
        <end position="150"/>
    </location>
</feature>
<dbReference type="Pfam" id="PF04657">
    <property type="entry name" value="DMT_YdcZ"/>
    <property type="match status" value="2"/>
</dbReference>
<dbReference type="GO" id="GO:0005886">
    <property type="term" value="C:plasma membrane"/>
    <property type="evidence" value="ECO:0007669"/>
    <property type="project" value="TreeGrafter"/>
</dbReference>
<proteinExistence type="predicted"/>
<dbReference type="AlphaFoldDB" id="A0A8J3QIK2"/>
<feature type="transmembrane region" description="Helical" evidence="1">
    <location>
        <begin position="35"/>
        <end position="55"/>
    </location>
</feature>
<gene>
    <name evidence="2" type="ORF">Rhe02_98260</name>
</gene>
<dbReference type="InterPro" id="IPR006750">
    <property type="entry name" value="YdcZ"/>
</dbReference>
<dbReference type="RefSeq" id="WP_203915482.1">
    <property type="nucleotide sequence ID" value="NZ_BONY01000164.1"/>
</dbReference>
<dbReference type="PANTHER" id="PTHR34821:SF2">
    <property type="entry name" value="INNER MEMBRANE PROTEIN YDCZ"/>
    <property type="match status" value="1"/>
</dbReference>
<sequence>MTKGVGLVLAVVAGLGVAAQSRINGELGHRIGDGIVAAVFSFGSGFVVLVCAIPLMRKGLRAIREALRARTLLWWQCLGGSCGALLVATQGLTVATIGVAVFTVAIVAGQSISSLIVDRAGLAPGGVRPVTAPRAIGAALCVVAVVIAVGDRLSDTQALVLAILPAIAGFGLAWQQAVNGRVYQASGSVLPTTLVNFSAGTVTLLLLLAIDLAVRGLPHSLPSNLWLYSGGLLGIIFIGVASAVVGRIGVLLLGMGMIAGQVIGAVLIDLLLPTASGPPTAPTLVGAALALVAVVFASRPTKAVT</sequence>
<feature type="transmembrane region" description="Helical" evidence="1">
    <location>
        <begin position="94"/>
        <end position="117"/>
    </location>
</feature>
<keyword evidence="1" id="KW-0472">Membrane</keyword>
<feature type="transmembrane region" description="Helical" evidence="1">
    <location>
        <begin position="226"/>
        <end position="245"/>
    </location>
</feature>
<dbReference type="EMBL" id="BONY01000164">
    <property type="protein sequence ID" value="GIH11759.1"/>
    <property type="molecule type" value="Genomic_DNA"/>
</dbReference>
<protein>
    <submittedName>
        <fullName evidence="2">Membrane protein</fullName>
    </submittedName>
</protein>
<feature type="transmembrane region" description="Helical" evidence="1">
    <location>
        <begin position="250"/>
        <end position="268"/>
    </location>
</feature>
<evidence type="ECO:0000256" key="1">
    <source>
        <dbReference type="SAM" id="Phobius"/>
    </source>
</evidence>
<feature type="transmembrane region" description="Helical" evidence="1">
    <location>
        <begin position="280"/>
        <end position="298"/>
    </location>
</feature>
<feature type="transmembrane region" description="Helical" evidence="1">
    <location>
        <begin position="67"/>
        <end position="88"/>
    </location>
</feature>
<dbReference type="Proteomes" id="UP000612899">
    <property type="component" value="Unassembled WGS sequence"/>
</dbReference>
<feature type="transmembrane region" description="Helical" evidence="1">
    <location>
        <begin position="194"/>
        <end position="214"/>
    </location>
</feature>